<dbReference type="Proteomes" id="UP000606498">
    <property type="component" value="Unassembled WGS sequence"/>
</dbReference>
<accession>A0ABQ1TIE4</accession>
<proteinExistence type="predicted"/>
<evidence type="ECO:0000313" key="1">
    <source>
        <dbReference type="EMBL" id="GGE93594.1"/>
    </source>
</evidence>
<gene>
    <name evidence="1" type="ORF">GCM10011520_37480</name>
</gene>
<evidence type="ECO:0000313" key="2">
    <source>
        <dbReference type="Proteomes" id="UP000606498"/>
    </source>
</evidence>
<sequence>MVEKNKAEVNAEQTKECFIIMPIAEADDRPKGHFKHVYSNIIKPACKTAGYKAVRADEVKQTNLIHLDILKQLIEAPIAICDLSNRNPNVLFELGIRQAFDKPTVLIQEQGTPKIFDIAPLRYLEYCKEMRYHDVLESQKELAEAISATVGADGQQGNVNSIVKLLALNSPAQIPDIENSRELLSLDVMHAEVRQMKSLLENITNVARPSKASFALIEYERLNDEFHRLQNARRLSPEERMDRMHRLIRDIEESMMHCRDAESHNYYHALMDKVHRSI</sequence>
<comment type="caution">
    <text evidence="1">The sequence shown here is derived from an EMBL/GenBank/DDBJ whole genome shotgun (WGS) entry which is preliminary data.</text>
</comment>
<name>A0ABQ1TIE4_9GAMM</name>
<protein>
    <submittedName>
        <fullName evidence="1">Uncharacterized protein</fullName>
    </submittedName>
</protein>
<dbReference type="EMBL" id="BMKO01000015">
    <property type="protein sequence ID" value="GGE93594.1"/>
    <property type="molecule type" value="Genomic_DNA"/>
</dbReference>
<dbReference type="RefSeq" id="WP_100144970.1">
    <property type="nucleotide sequence ID" value="NZ_BMKO01000015.1"/>
</dbReference>
<reference evidence="2" key="1">
    <citation type="journal article" date="2019" name="Int. J. Syst. Evol. Microbiol.">
        <title>The Global Catalogue of Microorganisms (GCM) 10K type strain sequencing project: providing services to taxonomists for standard genome sequencing and annotation.</title>
        <authorList>
            <consortium name="The Broad Institute Genomics Platform"/>
            <consortium name="The Broad Institute Genome Sequencing Center for Infectious Disease"/>
            <person name="Wu L."/>
            <person name="Ma J."/>
        </authorList>
    </citation>
    <scope>NUCLEOTIDE SEQUENCE [LARGE SCALE GENOMIC DNA]</scope>
    <source>
        <strain evidence="2">CGMCC 1.16033</strain>
    </source>
</reference>
<keyword evidence="2" id="KW-1185">Reference proteome</keyword>
<organism evidence="1 2">
    <name type="scientific">Shewanella carassii</name>
    <dbReference type="NCBI Taxonomy" id="1987584"/>
    <lineage>
        <taxon>Bacteria</taxon>
        <taxon>Pseudomonadati</taxon>
        <taxon>Pseudomonadota</taxon>
        <taxon>Gammaproteobacteria</taxon>
        <taxon>Alteromonadales</taxon>
        <taxon>Shewanellaceae</taxon>
        <taxon>Shewanella</taxon>
    </lineage>
</organism>